<dbReference type="EMBL" id="QUSF01000001">
    <property type="protein sequence ID" value="RLW13317.1"/>
    <property type="molecule type" value="Genomic_DNA"/>
</dbReference>
<protein>
    <submittedName>
        <fullName evidence="1">Uncharacterized protein</fullName>
    </submittedName>
</protein>
<proteinExistence type="predicted"/>
<evidence type="ECO:0000313" key="2">
    <source>
        <dbReference type="Proteomes" id="UP000276834"/>
    </source>
</evidence>
<gene>
    <name evidence="1" type="ORF">DV515_00000574</name>
</gene>
<dbReference type="Proteomes" id="UP000276834">
    <property type="component" value="Unassembled WGS sequence"/>
</dbReference>
<dbReference type="AlphaFoldDB" id="A0A3L8T0U1"/>
<name>A0A3L8T0U1_CHLGU</name>
<reference evidence="1 2" key="1">
    <citation type="journal article" date="2018" name="Proc. R. Soc. B">
        <title>A non-coding region near Follistatin controls head colour polymorphism in the Gouldian finch.</title>
        <authorList>
            <person name="Toomey M.B."/>
            <person name="Marques C.I."/>
            <person name="Andrade P."/>
            <person name="Araujo P.M."/>
            <person name="Sabatino S."/>
            <person name="Gazda M.A."/>
            <person name="Afonso S."/>
            <person name="Lopes R.J."/>
            <person name="Corbo J.C."/>
            <person name="Carneiro M."/>
        </authorList>
    </citation>
    <scope>NUCLEOTIDE SEQUENCE [LARGE SCALE GENOMIC DNA]</scope>
    <source>
        <strain evidence="1">Red01</strain>
        <tissue evidence="1">Muscle</tissue>
    </source>
</reference>
<comment type="caution">
    <text evidence="1">The sequence shown here is derived from an EMBL/GenBank/DDBJ whole genome shotgun (WGS) entry which is preliminary data.</text>
</comment>
<accession>A0A3L8T0U1</accession>
<evidence type="ECO:0000313" key="1">
    <source>
        <dbReference type="EMBL" id="RLW13317.1"/>
    </source>
</evidence>
<sequence>MTKGCICLENLGMQFTPNFQRAEIRDDVFMVLLKPRSCYSDVAYPVMQGIDTTCKHICLTEEFSWVMAEFPENFQKRKVDEFPVSSATNLCSLDP</sequence>
<organism evidence="1 2">
    <name type="scientific">Chloebia gouldiae</name>
    <name type="common">Gouldian finch</name>
    <name type="synonym">Erythrura gouldiae</name>
    <dbReference type="NCBI Taxonomy" id="44316"/>
    <lineage>
        <taxon>Eukaryota</taxon>
        <taxon>Metazoa</taxon>
        <taxon>Chordata</taxon>
        <taxon>Craniata</taxon>
        <taxon>Vertebrata</taxon>
        <taxon>Euteleostomi</taxon>
        <taxon>Archelosauria</taxon>
        <taxon>Archosauria</taxon>
        <taxon>Dinosauria</taxon>
        <taxon>Saurischia</taxon>
        <taxon>Theropoda</taxon>
        <taxon>Coelurosauria</taxon>
        <taxon>Aves</taxon>
        <taxon>Neognathae</taxon>
        <taxon>Neoaves</taxon>
        <taxon>Telluraves</taxon>
        <taxon>Australaves</taxon>
        <taxon>Passeriformes</taxon>
        <taxon>Passeroidea</taxon>
        <taxon>Passeridae</taxon>
        <taxon>Chloebia</taxon>
    </lineage>
</organism>
<keyword evidence="2" id="KW-1185">Reference proteome</keyword>